<feature type="compositionally biased region" description="Polar residues" evidence="1">
    <location>
        <begin position="34"/>
        <end position="48"/>
    </location>
</feature>
<comment type="caution">
    <text evidence="2">The sequence shown here is derived from an EMBL/GenBank/DDBJ whole genome shotgun (WGS) entry which is preliminary data.</text>
</comment>
<dbReference type="Proteomes" id="UP000324222">
    <property type="component" value="Unassembled WGS sequence"/>
</dbReference>
<feature type="compositionally biased region" description="Basic residues" evidence="1">
    <location>
        <begin position="53"/>
        <end position="62"/>
    </location>
</feature>
<protein>
    <submittedName>
        <fullName evidence="2">Uncharacterized protein</fullName>
    </submittedName>
</protein>
<evidence type="ECO:0000313" key="3">
    <source>
        <dbReference type="Proteomes" id="UP000324222"/>
    </source>
</evidence>
<proteinExistence type="predicted"/>
<name>A0A5B7JPR2_PORTR</name>
<gene>
    <name evidence="2" type="ORF">E2C01_093412</name>
</gene>
<dbReference type="AlphaFoldDB" id="A0A5B7JPR2"/>
<reference evidence="2 3" key="1">
    <citation type="submission" date="2019-05" db="EMBL/GenBank/DDBJ databases">
        <title>Another draft genome of Portunus trituberculatus and its Hox gene families provides insights of decapod evolution.</title>
        <authorList>
            <person name="Jeong J.-H."/>
            <person name="Song I."/>
            <person name="Kim S."/>
            <person name="Choi T."/>
            <person name="Kim D."/>
            <person name="Ryu S."/>
            <person name="Kim W."/>
        </authorList>
    </citation>
    <scope>NUCLEOTIDE SEQUENCE [LARGE SCALE GENOMIC DNA]</scope>
    <source>
        <tissue evidence="2">Muscle</tissue>
    </source>
</reference>
<sequence>MAHEKTAVENRDGHLTPDSPTHQRLVIKTRRNRSQCSKKVVQTRTRNMNGPRAFKHPHQSSH</sequence>
<keyword evidence="3" id="KW-1185">Reference proteome</keyword>
<organism evidence="2 3">
    <name type="scientific">Portunus trituberculatus</name>
    <name type="common">Swimming crab</name>
    <name type="synonym">Neptunus trituberculatus</name>
    <dbReference type="NCBI Taxonomy" id="210409"/>
    <lineage>
        <taxon>Eukaryota</taxon>
        <taxon>Metazoa</taxon>
        <taxon>Ecdysozoa</taxon>
        <taxon>Arthropoda</taxon>
        <taxon>Crustacea</taxon>
        <taxon>Multicrustacea</taxon>
        <taxon>Malacostraca</taxon>
        <taxon>Eumalacostraca</taxon>
        <taxon>Eucarida</taxon>
        <taxon>Decapoda</taxon>
        <taxon>Pleocyemata</taxon>
        <taxon>Brachyura</taxon>
        <taxon>Eubrachyura</taxon>
        <taxon>Portunoidea</taxon>
        <taxon>Portunidae</taxon>
        <taxon>Portuninae</taxon>
        <taxon>Portunus</taxon>
    </lineage>
</organism>
<dbReference type="EMBL" id="VSRR010112517">
    <property type="protein sequence ID" value="MPC98062.1"/>
    <property type="molecule type" value="Genomic_DNA"/>
</dbReference>
<evidence type="ECO:0000313" key="2">
    <source>
        <dbReference type="EMBL" id="MPC98062.1"/>
    </source>
</evidence>
<feature type="region of interest" description="Disordered" evidence="1">
    <location>
        <begin position="1"/>
        <end position="62"/>
    </location>
</feature>
<feature type="compositionally biased region" description="Basic and acidic residues" evidence="1">
    <location>
        <begin position="1"/>
        <end position="15"/>
    </location>
</feature>
<evidence type="ECO:0000256" key="1">
    <source>
        <dbReference type="SAM" id="MobiDB-lite"/>
    </source>
</evidence>
<accession>A0A5B7JPR2</accession>